<name>A0A6J4V3K5_9BACT</name>
<organism evidence="2">
    <name type="scientific">uncultured Thermomicrobiales bacterium</name>
    <dbReference type="NCBI Taxonomy" id="1645740"/>
    <lineage>
        <taxon>Bacteria</taxon>
        <taxon>Pseudomonadati</taxon>
        <taxon>Thermomicrobiota</taxon>
        <taxon>Thermomicrobia</taxon>
        <taxon>Thermomicrobiales</taxon>
        <taxon>environmental samples</taxon>
    </lineage>
</organism>
<keyword evidence="1" id="KW-0732">Signal</keyword>
<sequence length="41" mass="3921">MRGSRLASPAALGVLLAAAVAAASEAQSATLHLDRGVGGFG</sequence>
<evidence type="ECO:0000313" key="2">
    <source>
        <dbReference type="EMBL" id="CAA9565678.1"/>
    </source>
</evidence>
<gene>
    <name evidence="2" type="ORF">AVDCRST_MAG59-3002</name>
</gene>
<reference evidence="2" key="1">
    <citation type="submission" date="2020-02" db="EMBL/GenBank/DDBJ databases">
        <authorList>
            <person name="Meier V. D."/>
        </authorList>
    </citation>
    <scope>NUCLEOTIDE SEQUENCE</scope>
    <source>
        <strain evidence="2">AVDCRST_MAG59</strain>
    </source>
</reference>
<proteinExistence type="predicted"/>
<dbReference type="EMBL" id="CADCWF010000204">
    <property type="protein sequence ID" value="CAA9565678.1"/>
    <property type="molecule type" value="Genomic_DNA"/>
</dbReference>
<dbReference type="AlphaFoldDB" id="A0A6J4V3K5"/>
<feature type="chain" id="PRO_5026911278" evidence="1">
    <location>
        <begin position="24"/>
        <end position="41"/>
    </location>
</feature>
<accession>A0A6J4V3K5</accession>
<protein>
    <submittedName>
        <fullName evidence="2">Uncharacterized protein</fullName>
    </submittedName>
</protein>
<evidence type="ECO:0000256" key="1">
    <source>
        <dbReference type="SAM" id="SignalP"/>
    </source>
</evidence>
<feature type="signal peptide" evidence="1">
    <location>
        <begin position="1"/>
        <end position="23"/>
    </location>
</feature>